<dbReference type="AlphaFoldDB" id="R4Z5I3"/>
<sequence length="354" mass="37644">MTSGNDSYADKQLKAQASALLNSLAPAGWLVAAEQPARNGAVRVTSPDSETRSIDVIPCDGLRPRDVVGLPDPTRPTVVAATWLSPRTRELLAARQIGYVDLSGNVYLSIDRPGLAIRAQGAQRNPSPEAAQGPNLRGPRAWALQRTLAEVLPPYGVTELAAAIKADAGYVSRLVGALSDELLIGRVGRGPIDKVDWEPLLRQMTSTYSLLNSNATTGWIASAGPEQFLKDVATQSEASFAITGSFAAAELTSVAPPEIAVVFVEDPELLASLTNLRPARNGGNVVTARPYDDLVFDRTWTRNGMTFASPAQVAVDCLTGPGRLPAQGEAMVEWLRTNAPTWQADSLTEQPGLP</sequence>
<name>R4Z5I3_9ACTN</name>
<evidence type="ECO:0000313" key="1">
    <source>
        <dbReference type="EMBL" id="CCM64591.1"/>
    </source>
</evidence>
<dbReference type="HOGENOM" id="CLU_060963_0_0_11"/>
<dbReference type="Proteomes" id="UP000018291">
    <property type="component" value="Unassembled WGS sequence"/>
</dbReference>
<gene>
    <name evidence="1" type="ORF">BN381_420020</name>
</gene>
<organism evidence="1 2">
    <name type="scientific">Candidatus Neomicrothrix parvicella RN1</name>
    <dbReference type="NCBI Taxonomy" id="1229780"/>
    <lineage>
        <taxon>Bacteria</taxon>
        <taxon>Bacillati</taxon>
        <taxon>Actinomycetota</taxon>
        <taxon>Acidimicrobiia</taxon>
        <taxon>Acidimicrobiales</taxon>
        <taxon>Microthrixaceae</taxon>
        <taxon>Candidatus Neomicrothrix</taxon>
    </lineage>
</organism>
<reference evidence="1 2" key="1">
    <citation type="journal article" date="2013" name="ISME J.">
        <title>Metabolic model for the filamentous 'Candidatus Microthrix parvicella' based on genomic and metagenomic analyses.</title>
        <authorList>
            <person name="Jon McIlroy S."/>
            <person name="Kristiansen R."/>
            <person name="Albertsen M."/>
            <person name="Michael Karst S."/>
            <person name="Rossetti S."/>
            <person name="Lund Nielsen J."/>
            <person name="Tandoi V."/>
            <person name="James Seviour R."/>
            <person name="Nielsen P.H."/>
        </authorList>
    </citation>
    <scope>NUCLEOTIDE SEQUENCE [LARGE SCALE GENOMIC DNA]</scope>
    <source>
        <strain evidence="1 2">RN1</strain>
    </source>
</reference>
<accession>R4Z5I3</accession>
<keyword evidence="2" id="KW-1185">Reference proteome</keyword>
<protein>
    <recommendedName>
        <fullName evidence="3">HTH iclR-type domain-containing protein</fullName>
    </recommendedName>
</protein>
<dbReference type="STRING" id="1229780.BN381_420020"/>
<dbReference type="eggNOG" id="COG4861">
    <property type="taxonomic scope" value="Bacteria"/>
</dbReference>
<evidence type="ECO:0000313" key="2">
    <source>
        <dbReference type="Proteomes" id="UP000018291"/>
    </source>
</evidence>
<comment type="caution">
    <text evidence="1">The sequence shown here is derived from an EMBL/GenBank/DDBJ whole genome shotgun (WGS) entry which is preliminary data.</text>
</comment>
<proteinExistence type="predicted"/>
<dbReference type="EMBL" id="CANL01000037">
    <property type="protein sequence ID" value="CCM64591.1"/>
    <property type="molecule type" value="Genomic_DNA"/>
</dbReference>
<evidence type="ECO:0008006" key="3">
    <source>
        <dbReference type="Google" id="ProtNLM"/>
    </source>
</evidence>